<dbReference type="OrthoDB" id="7832851at2"/>
<feature type="transmembrane region" description="Helical" evidence="1">
    <location>
        <begin position="444"/>
        <end position="463"/>
    </location>
</feature>
<keyword evidence="1" id="KW-0812">Transmembrane</keyword>
<dbReference type="Proteomes" id="UP000325785">
    <property type="component" value="Chromosome"/>
</dbReference>
<feature type="transmembrane region" description="Helical" evidence="1">
    <location>
        <begin position="419"/>
        <end position="437"/>
    </location>
</feature>
<gene>
    <name evidence="3" type="ORF">RIdsm_00767</name>
    <name evidence="2" type="ORF">XM52_20255</name>
</gene>
<feature type="transmembrane region" description="Helical" evidence="1">
    <location>
        <begin position="58"/>
        <end position="80"/>
    </location>
</feature>
<feature type="transmembrane region" description="Helical" evidence="1">
    <location>
        <begin position="274"/>
        <end position="294"/>
    </location>
</feature>
<keyword evidence="1" id="KW-0472">Membrane</keyword>
<reference evidence="3 5" key="2">
    <citation type="submission" date="2018-08" db="EMBL/GenBank/DDBJ databases">
        <title>Genetic Globetrotter - A new plasmid hitch-hiking vast phylogenetic and geographic distances.</title>
        <authorList>
            <person name="Vollmers J."/>
            <person name="Petersen J."/>
        </authorList>
    </citation>
    <scope>NUCLEOTIDE SEQUENCE [LARGE SCALE GENOMIC DNA]</scope>
    <source>
        <strain evidence="3 5">DSM 26383</strain>
    </source>
</reference>
<dbReference type="AlphaFoldDB" id="A0A0T5P5C2"/>
<dbReference type="PATRIC" id="fig|540747.5.peg.1809"/>
<evidence type="ECO:0000313" key="2">
    <source>
        <dbReference type="EMBL" id="KRS16143.1"/>
    </source>
</evidence>
<sequence length="465" mass="48906">MTPSQFIDRAAAVLLIVLTALFALREWGAGEPGPVIEGLVIVILVLLAVNVRLTRKAFVVVGLVLTAWVALSADDWLSLARQGLEKAAFVAAFFVALSTLRNAAESSPALRKGGAFLAAQPPGRRYAALTVGGHLFALLINYGSISLLGSLASNAARSEGDPVIRGHRTRRMLLAIQRGFIASLTWSPLAFAMAITIALVPGATWASAVLPGLGSAVIITMTGWAMDTIFKPRLRGNRPPPRKPEGSWSLMMPLLFLLVLLAVAVSAAHFLTGIRVVGVVMVIVPVIAVAWAVIQRIGLGREGTLRGRVRGYVTGELPGYRGEIVLLMMAGYIGTVGAPVLQPLLASLGFAPESLPTWVVLTILVWIVPILGQFGMNPILAVTLISPMFPSPEALGIPPGAMVAAITAGWAMSGATSPFTATTLLIGSFGGVSATHVGLRWNGGYFLVATSILTLWVLAYAFVLS</sequence>
<reference evidence="2 4" key="1">
    <citation type="submission" date="2015-04" db="EMBL/GenBank/DDBJ databases">
        <title>The draft genome sequence of Roseovarius indicus B108T.</title>
        <authorList>
            <person name="Li G."/>
            <person name="Lai Q."/>
            <person name="Shao Z."/>
            <person name="Yan P."/>
        </authorList>
    </citation>
    <scope>NUCLEOTIDE SEQUENCE [LARGE SCALE GENOMIC DNA]</scope>
    <source>
        <strain evidence="2 4">B108</strain>
    </source>
</reference>
<evidence type="ECO:0000256" key="1">
    <source>
        <dbReference type="SAM" id="Phobius"/>
    </source>
</evidence>
<accession>A0A0T5P5C2</accession>
<feature type="transmembrane region" description="Helical" evidence="1">
    <location>
        <begin position="247"/>
        <end position="268"/>
    </location>
</feature>
<organism evidence="2 4">
    <name type="scientific">Roseovarius indicus</name>
    <dbReference type="NCBI Taxonomy" id="540747"/>
    <lineage>
        <taxon>Bacteria</taxon>
        <taxon>Pseudomonadati</taxon>
        <taxon>Pseudomonadota</taxon>
        <taxon>Alphaproteobacteria</taxon>
        <taxon>Rhodobacterales</taxon>
        <taxon>Roseobacteraceae</taxon>
        <taxon>Roseovarius</taxon>
    </lineage>
</organism>
<evidence type="ECO:0000313" key="3">
    <source>
        <dbReference type="EMBL" id="QEW24983.1"/>
    </source>
</evidence>
<name>A0A0T5P5C2_9RHOB</name>
<protein>
    <submittedName>
        <fullName evidence="2">Membrane protein</fullName>
    </submittedName>
</protein>
<dbReference type="KEGG" id="rid:RIdsm_00767"/>
<dbReference type="EMBL" id="LAXI01000016">
    <property type="protein sequence ID" value="KRS16143.1"/>
    <property type="molecule type" value="Genomic_DNA"/>
</dbReference>
<feature type="transmembrane region" description="Helical" evidence="1">
    <location>
        <begin position="324"/>
        <end position="346"/>
    </location>
</feature>
<feature type="transmembrane region" description="Helical" evidence="1">
    <location>
        <begin position="35"/>
        <end position="51"/>
    </location>
</feature>
<evidence type="ECO:0000313" key="4">
    <source>
        <dbReference type="Proteomes" id="UP000051401"/>
    </source>
</evidence>
<feature type="transmembrane region" description="Helical" evidence="1">
    <location>
        <begin position="358"/>
        <end position="382"/>
    </location>
</feature>
<dbReference type="Proteomes" id="UP000051401">
    <property type="component" value="Unassembled WGS sequence"/>
</dbReference>
<keyword evidence="4" id="KW-1185">Reference proteome</keyword>
<evidence type="ECO:0000313" key="5">
    <source>
        <dbReference type="Proteomes" id="UP000325785"/>
    </source>
</evidence>
<dbReference type="EMBL" id="CP031598">
    <property type="protein sequence ID" value="QEW24983.1"/>
    <property type="molecule type" value="Genomic_DNA"/>
</dbReference>
<keyword evidence="1" id="KW-1133">Transmembrane helix</keyword>
<feature type="transmembrane region" description="Helical" evidence="1">
    <location>
        <begin position="205"/>
        <end position="226"/>
    </location>
</feature>
<dbReference type="RefSeq" id="WP_057818933.1">
    <property type="nucleotide sequence ID" value="NZ_CP031598.1"/>
</dbReference>
<feature type="transmembrane region" description="Helical" evidence="1">
    <location>
        <begin position="180"/>
        <end position="199"/>
    </location>
</feature>
<proteinExistence type="predicted"/>
<dbReference type="STRING" id="540747.SAMN04488031_109131"/>